<name>A0AAI8B6Z9_9BURK</name>
<dbReference type="RefSeq" id="WP_010102478.1">
    <property type="nucleotide sequence ID" value="NZ_CP008726.1"/>
</dbReference>
<dbReference type="Gene3D" id="3.40.190.290">
    <property type="match status" value="1"/>
</dbReference>
<reference evidence="6 7" key="1">
    <citation type="submission" date="2014-06" db="EMBL/GenBank/DDBJ databases">
        <authorList>
            <person name="Bishop-Lilly K.A."/>
            <person name="Broomall S.M."/>
            <person name="Chain P.S."/>
            <person name="Chertkov O."/>
            <person name="Coyne S.R."/>
            <person name="Daligault H.E."/>
            <person name="Davenport K.W."/>
            <person name="Erkkila T."/>
            <person name="Frey K.G."/>
            <person name="Gibbons H.S."/>
            <person name="Gu W."/>
            <person name="Jaissle J."/>
            <person name="Johnson S.L."/>
            <person name="Koroleva G.I."/>
            <person name="Ladner J.T."/>
            <person name="Lo C.-C."/>
            <person name="Minogue T.D."/>
            <person name="Munk C."/>
            <person name="Palacios G.F."/>
            <person name="Redden C.L."/>
            <person name="Rosenzweig C.N."/>
            <person name="Scholz M.B."/>
            <person name="Teshima H."/>
            <person name="Xu Y."/>
        </authorList>
    </citation>
    <scope>NUCLEOTIDE SEQUENCE [LARGE SCALE GENOMIC DNA]</scope>
    <source>
        <strain evidence="6 7">EO147</strain>
    </source>
</reference>
<evidence type="ECO:0000259" key="5">
    <source>
        <dbReference type="PROSITE" id="PS50931"/>
    </source>
</evidence>
<proteinExistence type="inferred from homology"/>
<keyword evidence="7" id="KW-1185">Reference proteome</keyword>
<dbReference type="Pfam" id="PF03466">
    <property type="entry name" value="LysR_substrate"/>
    <property type="match status" value="1"/>
</dbReference>
<dbReference type="Proteomes" id="UP000029424">
    <property type="component" value="Chromosome 1"/>
</dbReference>
<dbReference type="KEGG" id="bok:DM82_597"/>
<protein>
    <submittedName>
        <fullName evidence="6">Bacterial regulatory helix-turn-helix, lysR family protein</fullName>
    </submittedName>
</protein>
<comment type="similarity">
    <text evidence="1">Belongs to the LysR transcriptional regulatory family.</text>
</comment>
<dbReference type="InterPro" id="IPR036388">
    <property type="entry name" value="WH-like_DNA-bd_sf"/>
</dbReference>
<dbReference type="GO" id="GO:0003700">
    <property type="term" value="F:DNA-binding transcription factor activity"/>
    <property type="evidence" value="ECO:0007669"/>
    <property type="project" value="InterPro"/>
</dbReference>
<evidence type="ECO:0000256" key="3">
    <source>
        <dbReference type="ARBA" id="ARBA00023125"/>
    </source>
</evidence>
<evidence type="ECO:0000256" key="4">
    <source>
        <dbReference type="ARBA" id="ARBA00023163"/>
    </source>
</evidence>
<dbReference type="EMBL" id="CP008726">
    <property type="protein sequence ID" value="AIO66726.1"/>
    <property type="molecule type" value="Genomic_DNA"/>
</dbReference>
<dbReference type="AlphaFoldDB" id="A0AAI8B6Z9"/>
<evidence type="ECO:0000313" key="6">
    <source>
        <dbReference type="EMBL" id="AIO66726.1"/>
    </source>
</evidence>
<accession>A0AAI8B6Z9</accession>
<keyword evidence="2" id="KW-0805">Transcription regulation</keyword>
<dbReference type="Pfam" id="PF00126">
    <property type="entry name" value="HTH_1"/>
    <property type="match status" value="1"/>
</dbReference>
<feature type="domain" description="HTH lysR-type" evidence="5">
    <location>
        <begin position="1"/>
        <end position="58"/>
    </location>
</feature>
<dbReference type="InterPro" id="IPR005119">
    <property type="entry name" value="LysR_subst-bd"/>
</dbReference>
<dbReference type="FunFam" id="1.10.10.10:FF:000001">
    <property type="entry name" value="LysR family transcriptional regulator"/>
    <property type="match status" value="1"/>
</dbReference>
<sequence length="312" mass="34260">MQLRTLRYFQELAHCASLRKASERLHVAPTAISRQIEQLEHHFGALLLERGPRGIRLTAEGEFLAERIDTVLRELDEVKTLISERRNLEAGSVSVYASEGIVSGLLAPVLADFTRRYPRIRFDIAVASAQHTLDALCQGRADLGVGFYLPHRADVEILETVDLSHRVLVPSTHPLSARASVTLAELVDQPLAIPDAAFGVRQALERIAKRCGVTLKPLFTTCSLETQKALARQGAALLILPCFAMRDANGAAPADDTGLHAVPIADTELRQVSVELCVYRYRPRSIAVNKCIEMLKAAMARQRRAAADGEEG</sequence>
<dbReference type="GO" id="GO:0003677">
    <property type="term" value="F:DNA binding"/>
    <property type="evidence" value="ECO:0007669"/>
    <property type="project" value="UniProtKB-KW"/>
</dbReference>
<dbReference type="Gene3D" id="1.10.10.10">
    <property type="entry name" value="Winged helix-like DNA-binding domain superfamily/Winged helix DNA-binding domain"/>
    <property type="match status" value="1"/>
</dbReference>
<evidence type="ECO:0000256" key="1">
    <source>
        <dbReference type="ARBA" id="ARBA00009437"/>
    </source>
</evidence>
<dbReference type="InterPro" id="IPR036390">
    <property type="entry name" value="WH_DNA-bd_sf"/>
</dbReference>
<evidence type="ECO:0000313" key="7">
    <source>
        <dbReference type="Proteomes" id="UP000029424"/>
    </source>
</evidence>
<dbReference type="SUPFAM" id="SSF46785">
    <property type="entry name" value="Winged helix' DNA-binding domain"/>
    <property type="match status" value="1"/>
</dbReference>
<evidence type="ECO:0000256" key="2">
    <source>
        <dbReference type="ARBA" id="ARBA00023015"/>
    </source>
</evidence>
<keyword evidence="4" id="KW-0804">Transcription</keyword>
<keyword evidence="3" id="KW-0238">DNA-binding</keyword>
<organism evidence="6 7">
    <name type="scientific">Burkholderia oklahomensis</name>
    <dbReference type="NCBI Taxonomy" id="342113"/>
    <lineage>
        <taxon>Bacteria</taxon>
        <taxon>Pseudomonadati</taxon>
        <taxon>Pseudomonadota</taxon>
        <taxon>Betaproteobacteria</taxon>
        <taxon>Burkholderiales</taxon>
        <taxon>Burkholderiaceae</taxon>
        <taxon>Burkholderia</taxon>
        <taxon>pseudomallei group</taxon>
    </lineage>
</organism>
<gene>
    <name evidence="6" type="ORF">DM82_597</name>
</gene>
<dbReference type="SUPFAM" id="SSF53850">
    <property type="entry name" value="Periplasmic binding protein-like II"/>
    <property type="match status" value="1"/>
</dbReference>
<dbReference type="GO" id="GO:0005829">
    <property type="term" value="C:cytosol"/>
    <property type="evidence" value="ECO:0007669"/>
    <property type="project" value="TreeGrafter"/>
</dbReference>
<dbReference type="InterPro" id="IPR000847">
    <property type="entry name" value="LysR_HTH_N"/>
</dbReference>
<dbReference type="PROSITE" id="PS50931">
    <property type="entry name" value="HTH_LYSR"/>
    <property type="match status" value="1"/>
</dbReference>
<dbReference type="PANTHER" id="PTHR30419:SF8">
    <property type="entry name" value="NITROGEN ASSIMILATION TRANSCRIPTIONAL ACTIVATOR-RELATED"/>
    <property type="match status" value="1"/>
</dbReference>
<dbReference type="InterPro" id="IPR050950">
    <property type="entry name" value="HTH-type_LysR_regulators"/>
</dbReference>
<dbReference type="PANTHER" id="PTHR30419">
    <property type="entry name" value="HTH-TYPE TRANSCRIPTIONAL REGULATOR YBHD"/>
    <property type="match status" value="1"/>
</dbReference>